<feature type="region of interest" description="Disordered" evidence="6">
    <location>
        <begin position="42"/>
        <end position="63"/>
    </location>
</feature>
<dbReference type="GO" id="GO:0019867">
    <property type="term" value="C:outer membrane"/>
    <property type="evidence" value="ECO:0007669"/>
    <property type="project" value="InterPro"/>
</dbReference>
<evidence type="ECO:0000256" key="3">
    <source>
        <dbReference type="ARBA" id="ARBA00022729"/>
    </source>
</evidence>
<name>A0A5K7X5L3_9BACT</name>
<evidence type="ECO:0000313" key="9">
    <source>
        <dbReference type="EMBL" id="BBO31798.1"/>
    </source>
</evidence>
<evidence type="ECO:0000256" key="4">
    <source>
        <dbReference type="ARBA" id="ARBA00023136"/>
    </source>
</evidence>
<feature type="signal peptide" evidence="7">
    <location>
        <begin position="1"/>
        <end position="27"/>
    </location>
</feature>
<dbReference type="Gene3D" id="3.10.20.310">
    <property type="entry name" value="membrane protein fhac"/>
    <property type="match status" value="5"/>
</dbReference>
<reference evidence="10" key="1">
    <citation type="submission" date="2019-10" db="EMBL/GenBank/DDBJ databases">
        <title>Lacipirellula parvula gen. nov., sp. nov., representing a lineage of planctomycetes widespread in freshwater anoxic habitats, and description of the family Lacipirellulaceae.</title>
        <authorList>
            <person name="Dedysh S.N."/>
            <person name="Kulichevskaya I.S."/>
            <person name="Beletsky A.V."/>
            <person name="Rakitin A.L."/>
            <person name="Mardanov A.V."/>
            <person name="Ivanova A.A."/>
            <person name="Saltykova V.X."/>
            <person name="Rijpstra W.I.C."/>
            <person name="Sinninghe Damste J.S."/>
            <person name="Ravin N.V."/>
        </authorList>
    </citation>
    <scope>NUCLEOTIDE SEQUENCE [LARGE SCALE GENOMIC DNA]</scope>
    <source>
        <strain evidence="10">PX69</strain>
    </source>
</reference>
<evidence type="ECO:0000256" key="2">
    <source>
        <dbReference type="ARBA" id="ARBA00022692"/>
    </source>
</evidence>
<comment type="subcellular location">
    <subcellularLocation>
        <location evidence="1">Membrane</location>
    </subcellularLocation>
</comment>
<gene>
    <name evidence="9" type="ORF">PLANPX_1410</name>
</gene>
<dbReference type="PROSITE" id="PS51779">
    <property type="entry name" value="POTRA"/>
    <property type="match status" value="2"/>
</dbReference>
<dbReference type="PANTHER" id="PTHR12815:SF47">
    <property type="entry name" value="TRANSLOCATION AND ASSEMBLY MODULE SUBUNIT TAMA"/>
    <property type="match status" value="1"/>
</dbReference>
<protein>
    <recommendedName>
        <fullName evidence="8">POTRA domain-containing protein</fullName>
    </recommendedName>
</protein>
<dbReference type="InterPro" id="IPR034746">
    <property type="entry name" value="POTRA"/>
</dbReference>
<dbReference type="KEGG" id="lpav:PLANPX_1410"/>
<evidence type="ECO:0000259" key="8">
    <source>
        <dbReference type="PROSITE" id="PS51779"/>
    </source>
</evidence>
<feature type="chain" id="PRO_5024884536" description="POTRA domain-containing protein" evidence="7">
    <location>
        <begin position="28"/>
        <end position="1088"/>
    </location>
</feature>
<dbReference type="InterPro" id="IPR010827">
    <property type="entry name" value="BamA/TamA_POTRA"/>
</dbReference>
<dbReference type="Proteomes" id="UP000326837">
    <property type="component" value="Chromosome"/>
</dbReference>
<dbReference type="Pfam" id="PF01103">
    <property type="entry name" value="Omp85"/>
    <property type="match status" value="1"/>
</dbReference>
<evidence type="ECO:0000256" key="7">
    <source>
        <dbReference type="SAM" id="SignalP"/>
    </source>
</evidence>
<accession>A0A5K7X5L3</accession>
<feature type="domain" description="POTRA" evidence="8">
    <location>
        <begin position="67"/>
        <end position="138"/>
    </location>
</feature>
<dbReference type="AlphaFoldDB" id="A0A5K7X5L3"/>
<dbReference type="RefSeq" id="WP_152097879.1">
    <property type="nucleotide sequence ID" value="NZ_AP021861.1"/>
</dbReference>
<dbReference type="InterPro" id="IPR039910">
    <property type="entry name" value="D15-like"/>
</dbReference>
<keyword evidence="2" id="KW-0812">Transmembrane</keyword>
<proteinExistence type="predicted"/>
<sequence>MQLVSTTRSPLRLLALAGALAAAAWLATPCAGQETPASFSSVADQLPSVRPTPPPSAAAASNAPAEELVAEVRIVGNETTSNTQVLTNITTRAGRPFDETVVQRDVRNLANLGWFVDVKSLYERTPQGRIVIFQVVERPTIRYVQYIGNKKVKDKTLAKQTLLKVGGSVDPYAVQEGKRKLRDYYVGKGFNNIQVSILEGDKPTDQGVVYLLHEGVSQKIWRTTFVGNDSGFVSDGRLKTLVKSKPPIFYLFKGQVDRDKIEADTATITDYYRAHGYFQARVSRKLEDDEDGDWATLTFVIHEGIQSKIRNVSVMGNTKFEQKPLEEKLTLNSGLPFEQAKMQKDSQWMQELYGSQGYVFADVQPEIIFLEEPGEVDLRYDIKEGDRFRVGRIFVHINGDNPHTRIQTALNRVTLRPGQIMDIRELKASERRLLASSLFHMDAQSGQRPKITYRIPEDAEIGLAERATGNVRGQSPDDLGPPVLPPLGSADAAQAPSQSPVIVDAPLLPMQRDEVELHFEFDDEAHFRRWHEAEMHPELPVAPAAIEATPTPATSGATPAQPLPRPGYLEQPIFRGQSPTSPEALPYWSPQRSAAPHVVQHSPAENAANGYNAVAPAQAPNPNDPYGSIQNVRGQSPDAVNQAYSTLPAGGAPAVNYGGQVVRAGGADATVNGGVMPAQYSGNLQPPAGSVAPQPLSPLGPLPGYSVDPTSPLYAGPQGLPNYPEGTVDIMVDGTETQTGRLMIGFGVNSDAGVVGNVVVDERNFDWTRLPTSWEDIRNGSAFRGAGQRFRIDASPGSSVNRYLVSFQEPYLMDRPISLGLSGSYFDRNYRDWDEQRIGGRISLGHQWVERDLTATIAYRGENVNIYNINPAAYDPPPGGVPELVATEGSNVLHGFRASLINDTRDSSFLATKGHYFEVGGEQVIGTYDYPRVDLDFRQYWMLHERPDHSGRHVLSFSTTVGYTGTQTPIYENFFAGGFATMRGFDFRGASPIVNGIEVGGRFQWLNSVQYLFPVSADDMLHGVAFCDFGTVEPDTKIQNFRVAPGIGARITVPAMGPAPIALDFAFPVSYASFDDREVFSFSMGFSR</sequence>
<keyword evidence="10" id="KW-1185">Reference proteome</keyword>
<keyword evidence="4" id="KW-0472">Membrane</keyword>
<feature type="compositionally biased region" description="Low complexity" evidence="6">
    <location>
        <begin position="476"/>
        <end position="498"/>
    </location>
</feature>
<evidence type="ECO:0000256" key="1">
    <source>
        <dbReference type="ARBA" id="ARBA00004370"/>
    </source>
</evidence>
<evidence type="ECO:0000256" key="6">
    <source>
        <dbReference type="SAM" id="MobiDB-lite"/>
    </source>
</evidence>
<organism evidence="9 10">
    <name type="scientific">Lacipirellula parvula</name>
    <dbReference type="NCBI Taxonomy" id="2650471"/>
    <lineage>
        <taxon>Bacteria</taxon>
        <taxon>Pseudomonadati</taxon>
        <taxon>Planctomycetota</taxon>
        <taxon>Planctomycetia</taxon>
        <taxon>Pirellulales</taxon>
        <taxon>Lacipirellulaceae</taxon>
        <taxon>Lacipirellula</taxon>
    </lineage>
</organism>
<keyword evidence="3 7" id="KW-0732">Signal</keyword>
<evidence type="ECO:0000313" key="10">
    <source>
        <dbReference type="Proteomes" id="UP000326837"/>
    </source>
</evidence>
<evidence type="ECO:0000256" key="5">
    <source>
        <dbReference type="ARBA" id="ARBA00023237"/>
    </source>
</evidence>
<dbReference type="EMBL" id="AP021861">
    <property type="protein sequence ID" value="BBO31798.1"/>
    <property type="molecule type" value="Genomic_DNA"/>
</dbReference>
<keyword evidence="5" id="KW-0998">Cell outer membrane</keyword>
<dbReference type="InterPro" id="IPR000184">
    <property type="entry name" value="Bac_surfAg_D15"/>
</dbReference>
<dbReference type="CDD" id="cd22541">
    <property type="entry name" value="SP5_N"/>
    <property type="match status" value="1"/>
</dbReference>
<feature type="domain" description="POTRA" evidence="8">
    <location>
        <begin position="307"/>
        <end position="385"/>
    </location>
</feature>
<dbReference type="PANTHER" id="PTHR12815">
    <property type="entry name" value="SORTING AND ASSEMBLY MACHINERY SAMM50 PROTEIN FAMILY MEMBER"/>
    <property type="match status" value="1"/>
</dbReference>
<dbReference type="Gene3D" id="2.40.160.50">
    <property type="entry name" value="membrane protein fhac: a member of the omp85/tpsb transporter family"/>
    <property type="match status" value="1"/>
</dbReference>
<feature type="region of interest" description="Disordered" evidence="6">
    <location>
        <begin position="467"/>
        <end position="498"/>
    </location>
</feature>
<dbReference type="Pfam" id="PF07244">
    <property type="entry name" value="POTRA"/>
    <property type="match status" value="4"/>
</dbReference>